<dbReference type="AlphaFoldDB" id="A0A336LFY7"/>
<evidence type="ECO:0000256" key="9">
    <source>
        <dbReference type="ARBA" id="ARBA00038197"/>
    </source>
</evidence>
<keyword evidence="4" id="KW-0808">Transferase</keyword>
<sequence length="153" mass="18049">MTDYFDELNCQPIPDAETEQHQLLLMVRFMQQNGFLDTDLERELSAPPASKEIVENLKERHVTKDDEKCTICLKPNDEPDENGVLNDLFKILPCSHEFHATCILPWLAKTNSCPLCRFEMKTDDEIYEEQKRFRQRQAQRKEEIEMLHNSMFG</sequence>
<comment type="function">
    <text evidence="12">E3 ubiquitin-protein ligase which accepts ubiquitin from an E2 ubiquitin-conjugating enzyme in the form of a thioester and then directly transfers the ubiquitin to targeted substrates. Catalyzes monoubiquitination of 26S proteasome subunit PSMC2/RPT1.</text>
</comment>
<proteinExistence type="inferred from homology"/>
<dbReference type="PANTHER" id="PTHR15710">
    <property type="entry name" value="E3 UBIQUITIN-PROTEIN LIGASE PRAJA"/>
    <property type="match status" value="1"/>
</dbReference>
<keyword evidence="6 13" id="KW-0863">Zinc-finger</keyword>
<dbReference type="EC" id="2.3.2.27" evidence="3"/>
<dbReference type="GO" id="GO:0008270">
    <property type="term" value="F:zinc ion binding"/>
    <property type="evidence" value="ECO:0007669"/>
    <property type="project" value="UniProtKB-KW"/>
</dbReference>
<comment type="pathway">
    <text evidence="2">Protein modification; protein ubiquitination.</text>
</comment>
<name>A0A336LFY7_CULSO</name>
<keyword evidence="7" id="KW-0833">Ubl conjugation pathway</keyword>
<dbReference type="Gene3D" id="3.30.40.10">
    <property type="entry name" value="Zinc/RING finger domain, C3HC4 (zinc finger)"/>
    <property type="match status" value="1"/>
</dbReference>
<dbReference type="GO" id="GO:0005737">
    <property type="term" value="C:cytoplasm"/>
    <property type="evidence" value="ECO:0007669"/>
    <property type="project" value="TreeGrafter"/>
</dbReference>
<dbReference type="GO" id="GO:0016567">
    <property type="term" value="P:protein ubiquitination"/>
    <property type="evidence" value="ECO:0007669"/>
    <property type="project" value="TreeGrafter"/>
</dbReference>
<evidence type="ECO:0000256" key="4">
    <source>
        <dbReference type="ARBA" id="ARBA00022679"/>
    </source>
</evidence>
<keyword evidence="8" id="KW-0862">Zinc</keyword>
<reference evidence="16" key="2">
    <citation type="submission" date="2018-07" db="EMBL/GenBank/DDBJ databases">
        <authorList>
            <person name="Quirk P.G."/>
            <person name="Krulwich T.A."/>
        </authorList>
    </citation>
    <scope>NUCLEOTIDE SEQUENCE</scope>
</reference>
<dbReference type="InterPro" id="IPR001841">
    <property type="entry name" value="Znf_RING"/>
</dbReference>
<dbReference type="Pfam" id="PF13639">
    <property type="entry name" value="zf-RING_2"/>
    <property type="match status" value="1"/>
</dbReference>
<evidence type="ECO:0000313" key="15">
    <source>
        <dbReference type="EMBL" id="SSX15475.1"/>
    </source>
</evidence>
<dbReference type="PANTHER" id="PTHR15710:SF160">
    <property type="entry name" value="E3 UBIQUITIN-PROTEIN LIGASE RNF181"/>
    <property type="match status" value="1"/>
</dbReference>
<organism evidence="15">
    <name type="scientific">Culicoides sonorensis</name>
    <name type="common">Biting midge</name>
    <dbReference type="NCBI Taxonomy" id="179676"/>
    <lineage>
        <taxon>Eukaryota</taxon>
        <taxon>Metazoa</taxon>
        <taxon>Ecdysozoa</taxon>
        <taxon>Arthropoda</taxon>
        <taxon>Hexapoda</taxon>
        <taxon>Insecta</taxon>
        <taxon>Pterygota</taxon>
        <taxon>Neoptera</taxon>
        <taxon>Endopterygota</taxon>
        <taxon>Diptera</taxon>
        <taxon>Nematocera</taxon>
        <taxon>Chironomoidea</taxon>
        <taxon>Ceratopogonidae</taxon>
        <taxon>Ceratopogoninae</taxon>
        <taxon>Culicoides</taxon>
        <taxon>Monoculicoides</taxon>
    </lineage>
</organism>
<evidence type="ECO:0000256" key="8">
    <source>
        <dbReference type="ARBA" id="ARBA00022833"/>
    </source>
</evidence>
<evidence type="ECO:0000256" key="6">
    <source>
        <dbReference type="ARBA" id="ARBA00022771"/>
    </source>
</evidence>
<evidence type="ECO:0000256" key="3">
    <source>
        <dbReference type="ARBA" id="ARBA00012483"/>
    </source>
</evidence>
<comment type="similarity">
    <text evidence="9">Belongs to the RNF181 family.</text>
</comment>
<dbReference type="OMA" id="PLCCHEL"/>
<dbReference type="PROSITE" id="PS50089">
    <property type="entry name" value="ZF_RING_2"/>
    <property type="match status" value="1"/>
</dbReference>
<accession>A0A336LFY7</accession>
<evidence type="ECO:0000256" key="1">
    <source>
        <dbReference type="ARBA" id="ARBA00000900"/>
    </source>
</evidence>
<evidence type="ECO:0000256" key="5">
    <source>
        <dbReference type="ARBA" id="ARBA00022723"/>
    </source>
</evidence>
<evidence type="ECO:0000256" key="2">
    <source>
        <dbReference type="ARBA" id="ARBA00004906"/>
    </source>
</evidence>
<evidence type="ECO:0000256" key="7">
    <source>
        <dbReference type="ARBA" id="ARBA00022786"/>
    </source>
</evidence>
<evidence type="ECO:0000256" key="11">
    <source>
        <dbReference type="ARBA" id="ARBA00041674"/>
    </source>
</evidence>
<dbReference type="VEuPathDB" id="VectorBase:CSON008678"/>
<dbReference type="InterPro" id="IPR013083">
    <property type="entry name" value="Znf_RING/FYVE/PHD"/>
</dbReference>
<evidence type="ECO:0000256" key="10">
    <source>
        <dbReference type="ARBA" id="ARBA00039317"/>
    </source>
</evidence>
<evidence type="ECO:0000313" key="16">
    <source>
        <dbReference type="EMBL" id="SSX34843.1"/>
    </source>
</evidence>
<evidence type="ECO:0000259" key="14">
    <source>
        <dbReference type="PROSITE" id="PS50089"/>
    </source>
</evidence>
<evidence type="ECO:0000256" key="12">
    <source>
        <dbReference type="ARBA" id="ARBA00045940"/>
    </source>
</evidence>
<evidence type="ECO:0000256" key="13">
    <source>
        <dbReference type="PROSITE-ProRule" id="PRU00175"/>
    </source>
</evidence>
<feature type="domain" description="RING-type" evidence="14">
    <location>
        <begin position="69"/>
        <end position="117"/>
    </location>
</feature>
<reference evidence="15" key="1">
    <citation type="submission" date="2018-04" db="EMBL/GenBank/DDBJ databases">
        <authorList>
            <person name="Go L.Y."/>
            <person name="Mitchell J.A."/>
        </authorList>
    </citation>
    <scope>NUCLEOTIDE SEQUENCE</scope>
    <source>
        <tissue evidence="15">Whole organism</tissue>
    </source>
</reference>
<keyword evidence="5" id="KW-0479">Metal-binding</keyword>
<protein>
    <recommendedName>
        <fullName evidence="10">E3 ubiquitin-protein ligase RNF181</fullName>
        <ecNumber evidence="3">2.3.2.27</ecNumber>
    </recommendedName>
    <alternativeName>
        <fullName evidence="11">RING finger protein 181</fullName>
    </alternativeName>
</protein>
<dbReference type="EMBL" id="UFQS01003309">
    <property type="protein sequence ID" value="SSX15475.1"/>
    <property type="molecule type" value="Genomic_DNA"/>
</dbReference>
<dbReference type="SUPFAM" id="SSF57850">
    <property type="entry name" value="RING/U-box"/>
    <property type="match status" value="1"/>
</dbReference>
<dbReference type="SMART" id="SM00184">
    <property type="entry name" value="RING"/>
    <property type="match status" value="1"/>
</dbReference>
<dbReference type="EMBL" id="UFQT01003309">
    <property type="protein sequence ID" value="SSX34843.1"/>
    <property type="molecule type" value="Genomic_DNA"/>
</dbReference>
<gene>
    <name evidence="15" type="primary">CSON008678</name>
</gene>
<comment type="catalytic activity">
    <reaction evidence="1">
        <text>S-ubiquitinyl-[E2 ubiquitin-conjugating enzyme]-L-cysteine + [acceptor protein]-L-lysine = [E2 ubiquitin-conjugating enzyme]-L-cysteine + N(6)-ubiquitinyl-[acceptor protein]-L-lysine.</text>
        <dbReference type="EC" id="2.3.2.27"/>
    </reaction>
</comment>
<dbReference type="GO" id="GO:0061630">
    <property type="term" value="F:ubiquitin protein ligase activity"/>
    <property type="evidence" value="ECO:0007669"/>
    <property type="project" value="UniProtKB-EC"/>
</dbReference>